<proteinExistence type="predicted"/>
<sequence>MNYEIRDARAEDAERIVELIADLGHAMSADTVRERIEELHRSDCRQLVAAAGDRVIGLCGLHIMTAIHRPRRVGRITILEVEAGVRGQGVGSALVKHAEDRFREAGCGMIELTSNERLVEAHDFYRRIGFEHTSKRFAKQL</sequence>
<dbReference type="PROSITE" id="PS51186">
    <property type="entry name" value="GNAT"/>
    <property type="match status" value="1"/>
</dbReference>
<reference evidence="4" key="1">
    <citation type="submission" date="2022-01" db="EMBL/GenBank/DDBJ databases">
        <authorList>
            <person name="Jo J.-H."/>
            <person name="Im W.-T."/>
        </authorList>
    </citation>
    <scope>NUCLEOTIDE SEQUENCE</scope>
    <source>
        <strain evidence="4">G124</strain>
    </source>
</reference>
<protein>
    <submittedName>
        <fullName evidence="4">GNAT family N-acetyltransferase</fullName>
        <ecNumber evidence="4">2.3.1.-</ecNumber>
    </submittedName>
</protein>
<dbReference type="InterPro" id="IPR000182">
    <property type="entry name" value="GNAT_dom"/>
</dbReference>
<dbReference type="RefSeq" id="WP_235067869.1">
    <property type="nucleotide sequence ID" value="NZ_JAKFGM010000002.1"/>
</dbReference>
<dbReference type="EC" id="2.3.1.-" evidence="4"/>
<feature type="domain" description="N-acetyltransferase" evidence="3">
    <location>
        <begin position="3"/>
        <end position="141"/>
    </location>
</feature>
<comment type="caution">
    <text evidence="4">The sequence shown here is derived from an EMBL/GenBank/DDBJ whole genome shotgun (WGS) entry which is preliminary data.</text>
</comment>
<dbReference type="AlphaFoldDB" id="A0A9X1TWG5"/>
<evidence type="ECO:0000256" key="2">
    <source>
        <dbReference type="ARBA" id="ARBA00023315"/>
    </source>
</evidence>
<name>A0A9X1TWG5_9SPHN</name>
<dbReference type="SUPFAM" id="SSF55729">
    <property type="entry name" value="Acyl-CoA N-acyltransferases (Nat)"/>
    <property type="match status" value="1"/>
</dbReference>
<dbReference type="Proteomes" id="UP001139410">
    <property type="component" value="Unassembled WGS sequence"/>
</dbReference>
<dbReference type="Gene3D" id="3.40.630.30">
    <property type="match status" value="1"/>
</dbReference>
<dbReference type="GO" id="GO:0016747">
    <property type="term" value="F:acyltransferase activity, transferring groups other than amino-acyl groups"/>
    <property type="evidence" value="ECO:0007669"/>
    <property type="project" value="InterPro"/>
</dbReference>
<gene>
    <name evidence="4" type="ORF">LVY65_09695</name>
</gene>
<organism evidence="4 5">
    <name type="scientific">Sphingomonas cremea</name>
    <dbReference type="NCBI Taxonomy" id="2904799"/>
    <lineage>
        <taxon>Bacteria</taxon>
        <taxon>Pseudomonadati</taxon>
        <taxon>Pseudomonadota</taxon>
        <taxon>Alphaproteobacteria</taxon>
        <taxon>Sphingomonadales</taxon>
        <taxon>Sphingomonadaceae</taxon>
        <taxon>Sphingomonas</taxon>
    </lineage>
</organism>
<accession>A0A9X1TWG5</accession>
<dbReference type="InterPro" id="IPR050832">
    <property type="entry name" value="Bact_Acetyltransf"/>
</dbReference>
<dbReference type="Pfam" id="PF00583">
    <property type="entry name" value="Acetyltransf_1"/>
    <property type="match status" value="1"/>
</dbReference>
<dbReference type="EMBL" id="JAKFGM010000002">
    <property type="protein sequence ID" value="MCF2515334.1"/>
    <property type="molecule type" value="Genomic_DNA"/>
</dbReference>
<dbReference type="PANTHER" id="PTHR43877">
    <property type="entry name" value="AMINOALKYLPHOSPHONATE N-ACETYLTRANSFERASE-RELATED-RELATED"/>
    <property type="match status" value="1"/>
</dbReference>
<evidence type="ECO:0000313" key="5">
    <source>
        <dbReference type="Proteomes" id="UP001139410"/>
    </source>
</evidence>
<dbReference type="InterPro" id="IPR016181">
    <property type="entry name" value="Acyl_CoA_acyltransferase"/>
</dbReference>
<keyword evidence="5" id="KW-1185">Reference proteome</keyword>
<evidence type="ECO:0000259" key="3">
    <source>
        <dbReference type="PROSITE" id="PS51186"/>
    </source>
</evidence>
<evidence type="ECO:0000313" key="4">
    <source>
        <dbReference type="EMBL" id="MCF2515334.1"/>
    </source>
</evidence>
<keyword evidence="2 4" id="KW-0012">Acyltransferase</keyword>
<dbReference type="CDD" id="cd04301">
    <property type="entry name" value="NAT_SF"/>
    <property type="match status" value="1"/>
</dbReference>
<keyword evidence="1 4" id="KW-0808">Transferase</keyword>
<evidence type="ECO:0000256" key="1">
    <source>
        <dbReference type="ARBA" id="ARBA00022679"/>
    </source>
</evidence>
<dbReference type="PANTHER" id="PTHR43877:SF2">
    <property type="entry name" value="AMINOALKYLPHOSPHONATE N-ACETYLTRANSFERASE-RELATED"/>
    <property type="match status" value="1"/>
</dbReference>